<keyword evidence="2" id="KW-1185">Reference proteome</keyword>
<organism evidence="1 2">
    <name type="scientific">Necator americanus</name>
    <name type="common">Human hookworm</name>
    <dbReference type="NCBI Taxonomy" id="51031"/>
    <lineage>
        <taxon>Eukaryota</taxon>
        <taxon>Metazoa</taxon>
        <taxon>Ecdysozoa</taxon>
        <taxon>Nematoda</taxon>
        <taxon>Chromadorea</taxon>
        <taxon>Rhabditida</taxon>
        <taxon>Rhabditina</taxon>
        <taxon>Rhabditomorpha</taxon>
        <taxon>Strongyloidea</taxon>
        <taxon>Ancylostomatidae</taxon>
        <taxon>Bunostominae</taxon>
        <taxon>Necator</taxon>
    </lineage>
</organism>
<protein>
    <submittedName>
        <fullName evidence="1">Uncharacterized protein</fullName>
    </submittedName>
</protein>
<gene>
    <name evidence="1" type="primary">Necator_chrI.g1988</name>
    <name evidence="1" type="ORF">RB195_005862</name>
</gene>
<evidence type="ECO:0000313" key="1">
    <source>
        <dbReference type="EMBL" id="KAK6728479.1"/>
    </source>
</evidence>
<comment type="caution">
    <text evidence="1">The sequence shown here is derived from an EMBL/GenBank/DDBJ whole genome shotgun (WGS) entry which is preliminary data.</text>
</comment>
<accession>A0ABR1BPY8</accession>
<dbReference type="Proteomes" id="UP001303046">
    <property type="component" value="Unassembled WGS sequence"/>
</dbReference>
<sequence>MLLLNVGAVLTSTTSELQELAGCFIVLRGLANTSIRRTVKMVPADSPRLSPSHYVPNGHAMGYTNISRRSYNRQSFLEKPS</sequence>
<proteinExistence type="predicted"/>
<reference evidence="1 2" key="1">
    <citation type="submission" date="2023-08" db="EMBL/GenBank/DDBJ databases">
        <title>A Necator americanus chromosomal reference genome.</title>
        <authorList>
            <person name="Ilik V."/>
            <person name="Petrzelkova K.J."/>
            <person name="Pardy F."/>
            <person name="Fuh T."/>
            <person name="Niatou-Singa F.S."/>
            <person name="Gouil Q."/>
            <person name="Baker L."/>
            <person name="Ritchie M.E."/>
            <person name="Jex A.R."/>
            <person name="Gazzola D."/>
            <person name="Li H."/>
            <person name="Toshio Fujiwara R."/>
            <person name="Zhan B."/>
            <person name="Aroian R.V."/>
            <person name="Pafco B."/>
            <person name="Schwarz E.M."/>
        </authorList>
    </citation>
    <scope>NUCLEOTIDE SEQUENCE [LARGE SCALE GENOMIC DNA]</scope>
    <source>
        <strain evidence="1 2">Aroian</strain>
        <tissue evidence="1">Whole animal</tissue>
    </source>
</reference>
<name>A0ABR1BPY8_NECAM</name>
<dbReference type="EMBL" id="JAVFWL010000001">
    <property type="protein sequence ID" value="KAK6728479.1"/>
    <property type="molecule type" value="Genomic_DNA"/>
</dbReference>
<evidence type="ECO:0000313" key="2">
    <source>
        <dbReference type="Proteomes" id="UP001303046"/>
    </source>
</evidence>